<name>A0ACA9KGL2_9GLOM</name>
<gene>
    <name evidence="1" type="ORF">SCALOS_LOCUS2054</name>
</gene>
<reference evidence="1" key="1">
    <citation type="submission" date="2021-06" db="EMBL/GenBank/DDBJ databases">
        <authorList>
            <person name="Kallberg Y."/>
            <person name="Tangrot J."/>
            <person name="Rosling A."/>
        </authorList>
    </citation>
    <scope>NUCLEOTIDE SEQUENCE</scope>
    <source>
        <strain evidence="1">AU212A</strain>
    </source>
</reference>
<evidence type="ECO:0000313" key="1">
    <source>
        <dbReference type="EMBL" id="CAG8471704.1"/>
    </source>
</evidence>
<organism evidence="1 2">
    <name type="scientific">Scutellospora calospora</name>
    <dbReference type="NCBI Taxonomy" id="85575"/>
    <lineage>
        <taxon>Eukaryota</taxon>
        <taxon>Fungi</taxon>
        <taxon>Fungi incertae sedis</taxon>
        <taxon>Mucoromycota</taxon>
        <taxon>Glomeromycotina</taxon>
        <taxon>Glomeromycetes</taxon>
        <taxon>Diversisporales</taxon>
        <taxon>Gigasporaceae</taxon>
        <taxon>Scutellospora</taxon>
    </lineage>
</organism>
<evidence type="ECO:0000313" key="2">
    <source>
        <dbReference type="Proteomes" id="UP000789860"/>
    </source>
</evidence>
<sequence length="685" mass="78259">MSKPRPAIPPKPARLSISSQKRTTSVSSERSTFTEDLSESPRCSSKLNIEDDRTPRASEMFSSPSTGRQARALYDFVGEASFSELSFRAGDVLNVIKGQLSDGWALAEKDGITGLVPEAYITYTTDFMELPNSTFSTMLSYRLADLSTSPVESTSISPVESTFTYSIRDSMDGSMNDSMTSSMFGSINGSSRNNTLLRKRQLNRFSWFVTTGVEEYIISGGLPLQGVNSSEVSEVDVTETDKHYIQGGPSWLEKSPGFKIMVHNPEKRVKLGGVQEYTIFHVTSMFSEGVQITVERRFSQFEWLYNRLVNKFGAFVLPPLPEKQYSGRFNEEFIEKRRRALERFINRLARHPIIRYSEILTHFLSCNDDSEWRKQEKLFEADKLVGHAFFQHVYHPEFNVDDREIETMERFESYSRAMEKFMPWLNEASQAHKDSLEEMHQHYRKIGYALLRLITGHDNSESNDSINDEGAWCWRDGCKACLSLTKAIQSTVESMQTIADMYKSHVNDTCITWIENLNEYSYPARSYELLIDMHNGTHKKFKEISEENIGKDQEYDMDVETIRSRCDTVFNVTLSEVDRIHDERVQDFQENTKQYLDGQIELYEKPHYTSLSQTPRTPSQYENLIDDQRPISSRPVSVSVSSVSSMSDMVGGVVDGVGSMGSFLKKTAKTSITKGTMFDSWWGKN</sequence>
<accession>A0ACA9KGL2</accession>
<dbReference type="Proteomes" id="UP000789860">
    <property type="component" value="Unassembled WGS sequence"/>
</dbReference>
<comment type="caution">
    <text evidence="1">The sequence shown here is derived from an EMBL/GenBank/DDBJ whole genome shotgun (WGS) entry which is preliminary data.</text>
</comment>
<dbReference type="EMBL" id="CAJVPM010001700">
    <property type="protein sequence ID" value="CAG8471704.1"/>
    <property type="molecule type" value="Genomic_DNA"/>
</dbReference>
<proteinExistence type="predicted"/>
<keyword evidence="2" id="KW-1185">Reference proteome</keyword>
<protein>
    <submittedName>
        <fullName evidence="1">10493_t:CDS:1</fullName>
    </submittedName>
</protein>